<reference evidence="1 2" key="1">
    <citation type="journal article" date="2023" name="Int. J. Syst. Evol. Microbiol.">
        <title>The observation of taxonomic boundaries for the 16SrII and 16SrXXV phytoplasmas using genome-based delimitation.</title>
        <authorList>
            <person name="Rodrigues Jardim B."/>
            <person name="Tran-Nguyen L.T.T."/>
            <person name="Gambley C."/>
            <person name="Al-Sadi A.M."/>
            <person name="Al-Subhi A.M."/>
            <person name="Foissac X."/>
            <person name="Salar P."/>
            <person name="Cai H."/>
            <person name="Yang J.Y."/>
            <person name="Davis R."/>
            <person name="Jones L."/>
            <person name="Rodoni B."/>
            <person name="Constable F.E."/>
        </authorList>
    </citation>
    <scope>NUCLEOTIDE SEQUENCE [LARGE SCALE GENOMIC DNA]</scope>
    <source>
        <strain evidence="1">BAWM-OMN-P53</strain>
    </source>
</reference>
<evidence type="ECO:0000313" key="1">
    <source>
        <dbReference type="EMBL" id="MDO8059035.1"/>
    </source>
</evidence>
<dbReference type="Proteomes" id="UP001170674">
    <property type="component" value="Unassembled WGS sequence"/>
</dbReference>
<dbReference type="EMBL" id="JAOSIR010000001">
    <property type="protein sequence ID" value="MDO8059035.1"/>
    <property type="molecule type" value="Genomic_DNA"/>
</dbReference>
<keyword evidence="2" id="KW-1185">Reference proteome</keyword>
<dbReference type="RefSeq" id="WP_304514557.1">
    <property type="nucleotide sequence ID" value="NZ_JAOSIR010000001.1"/>
</dbReference>
<comment type="caution">
    <text evidence="1">The sequence shown here is derived from an EMBL/GenBank/DDBJ whole genome shotgun (WGS) entry which is preliminary data.</text>
</comment>
<organism evidence="1 2">
    <name type="scientific">Candidatus Phytoplasma crotalariae</name>
    <dbReference type="NCBI Taxonomy" id="2982627"/>
    <lineage>
        <taxon>Bacteria</taxon>
        <taxon>Bacillati</taxon>
        <taxon>Mycoplasmatota</taxon>
        <taxon>Mollicutes</taxon>
        <taxon>Acholeplasmatales</taxon>
        <taxon>Acholeplasmataceae</taxon>
        <taxon>Candidatus Phytoplasma</taxon>
        <taxon>16SrII (Peanut WB group)</taxon>
    </lineage>
</organism>
<evidence type="ECO:0000313" key="2">
    <source>
        <dbReference type="Proteomes" id="UP001170674"/>
    </source>
</evidence>
<gene>
    <name evidence="1" type="ORF">OC683_00150</name>
</gene>
<proteinExistence type="predicted"/>
<protein>
    <submittedName>
        <fullName evidence="1">Uncharacterized protein</fullName>
    </submittedName>
</protein>
<accession>A0ABT9D1Y8</accession>
<name>A0ABT9D1Y8_9MOLU</name>
<sequence length="42" mass="4967">MPYEDIFFNEASEVEMAELGLNLQNFYQKILGNDSLKKRIRT</sequence>